<feature type="compositionally biased region" description="Polar residues" evidence="1">
    <location>
        <begin position="979"/>
        <end position="1018"/>
    </location>
</feature>
<feature type="compositionally biased region" description="Low complexity" evidence="1">
    <location>
        <begin position="796"/>
        <end position="814"/>
    </location>
</feature>
<evidence type="ECO:0000256" key="1">
    <source>
        <dbReference type="SAM" id="MobiDB-lite"/>
    </source>
</evidence>
<feature type="compositionally biased region" description="Polar residues" evidence="1">
    <location>
        <begin position="887"/>
        <end position="896"/>
    </location>
</feature>
<feature type="compositionally biased region" description="Polar residues" evidence="1">
    <location>
        <begin position="1390"/>
        <end position="1421"/>
    </location>
</feature>
<feature type="compositionally biased region" description="Low complexity" evidence="1">
    <location>
        <begin position="1380"/>
        <end position="1389"/>
    </location>
</feature>
<feature type="compositionally biased region" description="Polar residues" evidence="1">
    <location>
        <begin position="247"/>
        <end position="282"/>
    </location>
</feature>
<accession>A0A9J6CGJ0</accession>
<feature type="region of interest" description="Disordered" evidence="1">
    <location>
        <begin position="131"/>
        <end position="282"/>
    </location>
</feature>
<feature type="compositionally biased region" description="Low complexity" evidence="1">
    <location>
        <begin position="10"/>
        <end position="37"/>
    </location>
</feature>
<reference evidence="2" key="1">
    <citation type="submission" date="2021-03" db="EMBL/GenBank/DDBJ databases">
        <title>Chromosome level genome of the anhydrobiotic midge Polypedilum vanderplanki.</title>
        <authorList>
            <person name="Yoshida Y."/>
            <person name="Kikawada T."/>
            <person name="Gusev O."/>
        </authorList>
    </citation>
    <scope>NUCLEOTIDE SEQUENCE</scope>
    <source>
        <strain evidence="2">NIAS01</strain>
        <tissue evidence="2">Whole body or cell culture</tissue>
    </source>
</reference>
<feature type="compositionally biased region" description="Polar residues" evidence="1">
    <location>
        <begin position="815"/>
        <end position="824"/>
    </location>
</feature>
<evidence type="ECO:0000313" key="3">
    <source>
        <dbReference type="Proteomes" id="UP001107558"/>
    </source>
</evidence>
<feature type="compositionally biased region" description="Low complexity" evidence="1">
    <location>
        <begin position="401"/>
        <end position="411"/>
    </location>
</feature>
<organism evidence="2 3">
    <name type="scientific">Polypedilum vanderplanki</name>
    <name type="common">Sleeping chironomid midge</name>
    <dbReference type="NCBI Taxonomy" id="319348"/>
    <lineage>
        <taxon>Eukaryota</taxon>
        <taxon>Metazoa</taxon>
        <taxon>Ecdysozoa</taxon>
        <taxon>Arthropoda</taxon>
        <taxon>Hexapoda</taxon>
        <taxon>Insecta</taxon>
        <taxon>Pterygota</taxon>
        <taxon>Neoptera</taxon>
        <taxon>Endopterygota</taxon>
        <taxon>Diptera</taxon>
        <taxon>Nematocera</taxon>
        <taxon>Chironomoidea</taxon>
        <taxon>Chironomidae</taxon>
        <taxon>Chironominae</taxon>
        <taxon>Polypedilum</taxon>
        <taxon>Polypedilum</taxon>
    </lineage>
</organism>
<dbReference type="OrthoDB" id="7668649at2759"/>
<feature type="region of interest" description="Disordered" evidence="1">
    <location>
        <begin position="1365"/>
        <end position="1434"/>
    </location>
</feature>
<dbReference type="EMBL" id="JADBJN010000001">
    <property type="protein sequence ID" value="KAG5681297.1"/>
    <property type="molecule type" value="Genomic_DNA"/>
</dbReference>
<feature type="compositionally biased region" description="Low complexity" evidence="1">
    <location>
        <begin position="148"/>
        <end position="190"/>
    </location>
</feature>
<feature type="compositionally biased region" description="Low complexity" evidence="1">
    <location>
        <begin position="743"/>
        <end position="764"/>
    </location>
</feature>
<keyword evidence="3" id="KW-1185">Reference proteome</keyword>
<gene>
    <name evidence="2" type="ORF">PVAND_010747</name>
</gene>
<name>A0A9J6CGJ0_POLVA</name>
<feature type="region of interest" description="Disordered" evidence="1">
    <location>
        <begin position="924"/>
        <end position="1029"/>
    </location>
</feature>
<evidence type="ECO:0008006" key="4">
    <source>
        <dbReference type="Google" id="ProtNLM"/>
    </source>
</evidence>
<feature type="compositionally biased region" description="Polar residues" evidence="1">
    <location>
        <begin position="949"/>
        <end position="966"/>
    </location>
</feature>
<feature type="region of interest" description="Disordered" evidence="1">
    <location>
        <begin position="1"/>
        <end position="106"/>
    </location>
</feature>
<proteinExistence type="predicted"/>
<dbReference type="Proteomes" id="UP001107558">
    <property type="component" value="Chromosome 1"/>
</dbReference>
<feature type="region of interest" description="Disordered" evidence="1">
    <location>
        <begin position="389"/>
        <end position="418"/>
    </location>
</feature>
<feature type="compositionally biased region" description="Low complexity" evidence="1">
    <location>
        <begin position="926"/>
        <end position="936"/>
    </location>
</feature>
<feature type="region of interest" description="Disordered" evidence="1">
    <location>
        <begin position="712"/>
        <end position="906"/>
    </location>
</feature>
<protein>
    <recommendedName>
        <fullName evidence="4">B-cell lymphoma 9 beta-catenin binding domain-containing protein</fullName>
    </recommendedName>
</protein>
<feature type="compositionally biased region" description="Low complexity" evidence="1">
    <location>
        <begin position="44"/>
        <end position="106"/>
    </location>
</feature>
<feature type="compositionally biased region" description="Polar residues" evidence="1">
    <location>
        <begin position="832"/>
        <end position="880"/>
    </location>
</feature>
<evidence type="ECO:0000313" key="2">
    <source>
        <dbReference type="EMBL" id="KAG5681297.1"/>
    </source>
</evidence>
<comment type="caution">
    <text evidence="2">The sequence shown here is derived from an EMBL/GenBank/DDBJ whole genome shotgun (WGS) entry which is preliminary data.</text>
</comment>
<sequence length="1434" mass="152896">MIKDKKEKQSGGSSSTSSGGGTTNNSNSSSSSGEGRSSSGGGSNSKNNSNNTNNSSNSNASNTANASSNNNSGGNNNSSTSSPSSSKTSSSSNSGSSKSGSNNLNKNNILGIKEEIIEQGPTEQLIVTSIKHEDGSPPTNIIKKEPANSASTSGNSSGSNSTSTVNSNDSNNNNDTNDNKNSSNLSNSGNLLQDEKDSANDNSITDELLNNDELNASGSGGNNTNSSKLGMHIKSEDPIADPLGDGNLNSGNFGNMNPQQSGSNRPMIPQSSPERIQPLPSNIINKQSNSMDYMQQQSQIFVFSTALANKGAEAVRSGQFSTIIAYHCAQPETRKFLQKFPLKVNQFNRSGPGWFPPNMPANMNSNKRSKMMPMNQQNFGNFMKNNSMNPQQTGQQGGQGPMNNHQMGGMMSNQGPGGNNFQPSCDINNELWGAGNHSMNMDPSLDPLLGDPIDSLVNDPLTSNLPQGNLSGPNSCGMDPTSPNTIPSLQGVKVPDEDLTPQQRHQRAMKLAHLQELKQLFKQEHPMNPNDINQMNDQDSSMPGNGPACSKMGPNAMNPMMQSGNNASGGNVVAGSGGMMNMSPHGPMNPGMNMNGPMRPNFPPGMGMGPRGPMGNMNINMNRPMGPMMSPDDMMSGGGPCGPTNMMGPMNSGNLMGGMPPQHMQPNNMGMGPGSCMQMPGNNSGPMGMGQKGNMPPGSGGNMHMDWNNKMQQPQYYDDNNKRNKGPVMPPNMDEMNPGIGMGRMPPNAMRNMPNMRGPPQQQQGPPPPPYHQHHQTQLQHHQTPRSASVPIATQSPNPNSPNNPTSNLSLPSPRGNSALNSPAASGDPSRMNPQQQQQFKHMNARQSPTTSSQDSPAMSRQINHSNPSTPISSHLSPSASLKDLEMSTNPNNNKEPNLMPVPSPQQISYLNTFEGQELTIQKQPNNNMNKDGNPNLGPNLDNRLPGQKTPTSTSNPHMNNFSIPSSPHAGSLGDKNRLSSGSQNNLQRSNSMMGNDPTQFPNHPQGGNQQSNESNMQFPDAPNMPFANVSQNKMQNFMDQKPGDNVVGPFPSCGGRPENLPLNPNSNAAMPSTKPSHFDPISSLAQMSQQLTSTGVPGSMNGQQMMGPFNNNGMMNDMGGPMGMGDGSQMDFGGNMGMNQFPMNAGPRSMSPKIGPQMGGFPPNGPGPGMRMVRPPMGPYNNGTNIQVKPNAPNTIQYLPARPQMNNSNPPRGPPSLEFLQRYTNPMGMDEMKGAPNIGGVGNNPQNNMPYFPNQNNPNACMVDPMVDGSPGNNGPPGMMNQNPMMMRGGGGAMRGGNMNMRFPGPNNPCMMGNNNPQFNSSNPNMSNPEAMMFGGPNPGQNPQMFVAGPKSSPLPQPNSDMQQMMVGGGGNIPHFNKQQQQQQPPQQSHFSNASDPNYAQQYHNFQQQLYATNNTNNQRMGMGNQAPPFMPK</sequence>